<evidence type="ECO:0000313" key="2">
    <source>
        <dbReference type="Proteomes" id="UP000623467"/>
    </source>
</evidence>
<protein>
    <submittedName>
        <fullName evidence="1">Uncharacterized protein</fullName>
    </submittedName>
</protein>
<dbReference type="EMBL" id="JACAZH010000005">
    <property type="protein sequence ID" value="KAF7367668.1"/>
    <property type="molecule type" value="Genomic_DNA"/>
</dbReference>
<dbReference type="AlphaFoldDB" id="A0A8H6YV35"/>
<keyword evidence="2" id="KW-1185">Reference proteome</keyword>
<proteinExistence type="predicted"/>
<accession>A0A8H6YV35</accession>
<organism evidence="1 2">
    <name type="scientific">Mycena sanguinolenta</name>
    <dbReference type="NCBI Taxonomy" id="230812"/>
    <lineage>
        <taxon>Eukaryota</taxon>
        <taxon>Fungi</taxon>
        <taxon>Dikarya</taxon>
        <taxon>Basidiomycota</taxon>
        <taxon>Agaricomycotina</taxon>
        <taxon>Agaricomycetes</taxon>
        <taxon>Agaricomycetidae</taxon>
        <taxon>Agaricales</taxon>
        <taxon>Marasmiineae</taxon>
        <taxon>Mycenaceae</taxon>
        <taxon>Mycena</taxon>
    </lineage>
</organism>
<reference evidence="1" key="1">
    <citation type="submission" date="2020-05" db="EMBL/GenBank/DDBJ databases">
        <title>Mycena genomes resolve the evolution of fungal bioluminescence.</title>
        <authorList>
            <person name="Tsai I.J."/>
        </authorList>
    </citation>
    <scope>NUCLEOTIDE SEQUENCE</scope>
    <source>
        <strain evidence="1">160909Yilan</strain>
    </source>
</reference>
<evidence type="ECO:0000313" key="1">
    <source>
        <dbReference type="EMBL" id="KAF7367668.1"/>
    </source>
</evidence>
<sequence>MCWLSSSSSRSVVCLHHGSQRSALPSTVFRFCAFCPLTPFEEILSVTLWRSRGDGPAVSRHRTISYRTSEAYSELVCLRLRLHSPSRLRAPFSLKSELAVLVTIDATATFHSLGLSQAKDLRTRPTGSESSSCDRLSRNRVLMPLCAKTPEFRFRDAHASSSIEAHGNLPLPLPTPGPYLAACSCVDSHSHASQRSSFTLCIIQCVIPSSALGDVCWTELHSVRDARREG</sequence>
<dbReference type="Proteomes" id="UP000623467">
    <property type="component" value="Unassembled WGS sequence"/>
</dbReference>
<comment type="caution">
    <text evidence="1">The sequence shown here is derived from an EMBL/GenBank/DDBJ whole genome shotgun (WGS) entry which is preliminary data.</text>
</comment>
<gene>
    <name evidence="1" type="ORF">MSAN_00830500</name>
</gene>
<name>A0A8H6YV35_9AGAR</name>